<organism evidence="1">
    <name type="scientific">Lepeophtheirus salmonis</name>
    <name type="common">Salmon louse</name>
    <name type="synonym">Caligus salmonis</name>
    <dbReference type="NCBI Taxonomy" id="72036"/>
    <lineage>
        <taxon>Eukaryota</taxon>
        <taxon>Metazoa</taxon>
        <taxon>Ecdysozoa</taxon>
        <taxon>Arthropoda</taxon>
        <taxon>Crustacea</taxon>
        <taxon>Multicrustacea</taxon>
        <taxon>Hexanauplia</taxon>
        <taxon>Copepoda</taxon>
        <taxon>Siphonostomatoida</taxon>
        <taxon>Caligidae</taxon>
        <taxon>Lepeophtheirus</taxon>
    </lineage>
</organism>
<reference evidence="1" key="1">
    <citation type="submission" date="2014-05" db="EMBL/GenBank/DDBJ databases">
        <authorList>
            <person name="Chronopoulou M."/>
        </authorList>
    </citation>
    <scope>NUCLEOTIDE SEQUENCE</scope>
    <source>
        <tissue evidence="1">Whole organism</tissue>
    </source>
</reference>
<protein>
    <submittedName>
        <fullName evidence="1">Uncharacterized protein</fullName>
    </submittedName>
</protein>
<name>A0A0K2U6M1_LEPSM</name>
<proteinExistence type="predicted"/>
<dbReference type="AlphaFoldDB" id="A0A0K2U6M1"/>
<dbReference type="EMBL" id="HACA01016507">
    <property type="protein sequence ID" value="CDW33868.1"/>
    <property type="molecule type" value="Transcribed_RNA"/>
</dbReference>
<sequence>MLYIRTPLTNLLRIFLLDGFKQIYIFTAIVQNFLVRYTIQSKN</sequence>
<evidence type="ECO:0000313" key="1">
    <source>
        <dbReference type="EMBL" id="CDW33868.1"/>
    </source>
</evidence>
<accession>A0A0K2U6M1</accession>